<evidence type="ECO:0000313" key="5">
    <source>
        <dbReference type="Proteomes" id="UP001595975"/>
    </source>
</evidence>
<dbReference type="SUPFAM" id="SSF53335">
    <property type="entry name" value="S-adenosyl-L-methionine-dependent methyltransferases"/>
    <property type="match status" value="1"/>
</dbReference>
<organism evidence="4 5">
    <name type="scientific">Kitasatospora misakiensis</name>
    <dbReference type="NCBI Taxonomy" id="67330"/>
    <lineage>
        <taxon>Bacteria</taxon>
        <taxon>Bacillati</taxon>
        <taxon>Actinomycetota</taxon>
        <taxon>Actinomycetes</taxon>
        <taxon>Kitasatosporales</taxon>
        <taxon>Streptomycetaceae</taxon>
        <taxon>Kitasatospora</taxon>
    </lineage>
</organism>
<name>A0ABW0X2G1_9ACTN</name>
<dbReference type="InterPro" id="IPR029063">
    <property type="entry name" value="SAM-dependent_MTases_sf"/>
</dbReference>
<evidence type="ECO:0000256" key="1">
    <source>
        <dbReference type="ARBA" id="ARBA00022603"/>
    </source>
</evidence>
<reference evidence="5" key="1">
    <citation type="journal article" date="2019" name="Int. J. Syst. Evol. Microbiol.">
        <title>The Global Catalogue of Microorganisms (GCM) 10K type strain sequencing project: providing services to taxonomists for standard genome sequencing and annotation.</title>
        <authorList>
            <consortium name="The Broad Institute Genomics Platform"/>
            <consortium name="The Broad Institute Genome Sequencing Center for Infectious Disease"/>
            <person name="Wu L."/>
            <person name="Ma J."/>
        </authorList>
    </citation>
    <scope>NUCLEOTIDE SEQUENCE [LARGE SCALE GENOMIC DNA]</scope>
    <source>
        <strain evidence="5">CGMCC 4.1437</strain>
    </source>
</reference>
<dbReference type="Gene3D" id="3.40.50.150">
    <property type="entry name" value="Vaccinia Virus protein VP39"/>
    <property type="match status" value="1"/>
</dbReference>
<gene>
    <name evidence="4" type="ORF">ACFP3U_13340</name>
</gene>
<dbReference type="InterPro" id="IPR051052">
    <property type="entry name" value="Diverse_substrate_MTase"/>
</dbReference>
<dbReference type="GO" id="GO:0008168">
    <property type="term" value="F:methyltransferase activity"/>
    <property type="evidence" value="ECO:0007669"/>
    <property type="project" value="UniProtKB-KW"/>
</dbReference>
<dbReference type="EMBL" id="JBHSOF010000013">
    <property type="protein sequence ID" value="MFC5663965.1"/>
    <property type="molecule type" value="Genomic_DNA"/>
</dbReference>
<dbReference type="RefSeq" id="WP_380225668.1">
    <property type="nucleotide sequence ID" value="NZ_JBHSOF010000013.1"/>
</dbReference>
<evidence type="ECO:0000313" key="4">
    <source>
        <dbReference type="EMBL" id="MFC5663965.1"/>
    </source>
</evidence>
<sequence>MSSRALSFGTKAEAYERFRPGYPAELFELVAAYAGRPFGAALEIGAGTGKATRLFAGRGVAVTATEPDGAMLAELRRHVPADVTTVRAAFEELRPGATYGLVYAAAALHWTEPEGRWARVAALLEPGGVFASFGGPVQLADPAVAEAVRAARAPFLESDDVPSPDGTPPGQHLQWPGTELQRSAWFTDVQQSLLERRLTVGARDYVGLLSTVSAYLVLPPPEQEEVFRRILRVLPEAVEIAADVTVHLARRRPEA</sequence>
<dbReference type="Proteomes" id="UP001595975">
    <property type="component" value="Unassembled WGS sequence"/>
</dbReference>
<dbReference type="GO" id="GO:0032259">
    <property type="term" value="P:methylation"/>
    <property type="evidence" value="ECO:0007669"/>
    <property type="project" value="UniProtKB-KW"/>
</dbReference>
<comment type="caution">
    <text evidence="4">The sequence shown here is derived from an EMBL/GenBank/DDBJ whole genome shotgun (WGS) entry which is preliminary data.</text>
</comment>
<dbReference type="Pfam" id="PF13649">
    <property type="entry name" value="Methyltransf_25"/>
    <property type="match status" value="1"/>
</dbReference>
<protein>
    <submittedName>
        <fullName evidence="4">Class I SAM-dependent methyltransferase</fullName>
    </submittedName>
</protein>
<proteinExistence type="predicted"/>
<dbReference type="CDD" id="cd02440">
    <property type="entry name" value="AdoMet_MTases"/>
    <property type="match status" value="1"/>
</dbReference>
<dbReference type="PANTHER" id="PTHR44942">
    <property type="entry name" value="METHYLTRANSF_11 DOMAIN-CONTAINING PROTEIN"/>
    <property type="match status" value="1"/>
</dbReference>
<feature type="domain" description="Methyltransferase" evidence="3">
    <location>
        <begin position="42"/>
        <end position="128"/>
    </location>
</feature>
<accession>A0ABW0X2G1</accession>
<keyword evidence="5" id="KW-1185">Reference proteome</keyword>
<dbReference type="InterPro" id="IPR041698">
    <property type="entry name" value="Methyltransf_25"/>
</dbReference>
<keyword evidence="1 4" id="KW-0489">Methyltransferase</keyword>
<evidence type="ECO:0000256" key="2">
    <source>
        <dbReference type="ARBA" id="ARBA00022679"/>
    </source>
</evidence>
<dbReference type="PANTHER" id="PTHR44942:SF4">
    <property type="entry name" value="METHYLTRANSFERASE TYPE 11 DOMAIN-CONTAINING PROTEIN"/>
    <property type="match status" value="1"/>
</dbReference>
<evidence type="ECO:0000259" key="3">
    <source>
        <dbReference type="Pfam" id="PF13649"/>
    </source>
</evidence>
<keyword evidence="2" id="KW-0808">Transferase</keyword>